<organism evidence="1 2">
    <name type="scientific">Microlunatus ginsengisoli</name>
    <dbReference type="NCBI Taxonomy" id="363863"/>
    <lineage>
        <taxon>Bacteria</taxon>
        <taxon>Bacillati</taxon>
        <taxon>Actinomycetota</taxon>
        <taxon>Actinomycetes</taxon>
        <taxon>Propionibacteriales</taxon>
        <taxon>Propionibacteriaceae</taxon>
        <taxon>Microlunatus</taxon>
    </lineage>
</organism>
<comment type="caution">
    <text evidence="1">The sequence shown here is derived from an EMBL/GenBank/DDBJ whole genome shotgun (WGS) entry which is preliminary data.</text>
</comment>
<accession>A0ABP7AC22</accession>
<name>A0ABP7AC22_9ACTN</name>
<evidence type="ECO:0000313" key="1">
    <source>
        <dbReference type="EMBL" id="GAA3628978.1"/>
    </source>
</evidence>
<dbReference type="Proteomes" id="UP001501490">
    <property type="component" value="Unassembled WGS sequence"/>
</dbReference>
<sequence>MALSGESVDPLDALRAELDLNGDAVAAVRGECERRTDLGGDPMLDIA</sequence>
<proteinExistence type="predicted"/>
<gene>
    <name evidence="1" type="ORF">GCM10022236_34150</name>
</gene>
<protein>
    <submittedName>
        <fullName evidence="1">Uncharacterized protein</fullName>
    </submittedName>
</protein>
<dbReference type="EMBL" id="BAABAB010000023">
    <property type="protein sequence ID" value="GAA3628978.1"/>
    <property type="molecule type" value="Genomic_DNA"/>
</dbReference>
<reference evidence="2" key="1">
    <citation type="journal article" date="2019" name="Int. J. Syst. Evol. Microbiol.">
        <title>The Global Catalogue of Microorganisms (GCM) 10K type strain sequencing project: providing services to taxonomists for standard genome sequencing and annotation.</title>
        <authorList>
            <consortium name="The Broad Institute Genomics Platform"/>
            <consortium name="The Broad Institute Genome Sequencing Center for Infectious Disease"/>
            <person name="Wu L."/>
            <person name="Ma J."/>
        </authorList>
    </citation>
    <scope>NUCLEOTIDE SEQUENCE [LARGE SCALE GENOMIC DNA]</scope>
    <source>
        <strain evidence="2">JCM 16929</strain>
    </source>
</reference>
<evidence type="ECO:0000313" key="2">
    <source>
        <dbReference type="Proteomes" id="UP001501490"/>
    </source>
</evidence>
<keyword evidence="2" id="KW-1185">Reference proteome</keyword>